<organism evidence="1 2">
    <name type="scientific">Salipiger bermudensis (strain DSM 26914 / JCM 13377 / KCTC 12554 / HTCC2601)</name>
    <name type="common">Pelagibaca bermudensis</name>
    <dbReference type="NCBI Taxonomy" id="314265"/>
    <lineage>
        <taxon>Bacteria</taxon>
        <taxon>Pseudomonadati</taxon>
        <taxon>Pseudomonadota</taxon>
        <taxon>Alphaproteobacteria</taxon>
        <taxon>Rhodobacterales</taxon>
        <taxon>Roseobacteraceae</taxon>
        <taxon>Salipiger</taxon>
    </lineage>
</organism>
<dbReference type="STRING" id="314265.R2601_10279"/>
<keyword evidence="2" id="KW-1185">Reference proteome</keyword>
<comment type="caution">
    <text evidence="1">The sequence shown here is derived from an EMBL/GenBank/DDBJ whole genome shotgun (WGS) entry which is preliminary data.</text>
</comment>
<evidence type="ECO:0000313" key="1">
    <source>
        <dbReference type="EMBL" id="EAU45209.1"/>
    </source>
</evidence>
<evidence type="ECO:0000313" key="2">
    <source>
        <dbReference type="Proteomes" id="UP000006230"/>
    </source>
</evidence>
<proteinExistence type="predicted"/>
<dbReference type="EMBL" id="AATQ01000030">
    <property type="protein sequence ID" value="EAU45209.1"/>
    <property type="molecule type" value="Genomic_DNA"/>
</dbReference>
<reference evidence="1 2" key="1">
    <citation type="journal article" date="2010" name="J. Bacteriol.">
        <title>Genome sequences of Pelagibaca bermudensis HTCC2601T and Maritimibacter alkaliphilus HTCC2654T, the type strains of two marine Roseobacter genera.</title>
        <authorList>
            <person name="Thrash J.C."/>
            <person name="Cho J.C."/>
            <person name="Ferriera S."/>
            <person name="Johnson J."/>
            <person name="Vergin K.L."/>
            <person name="Giovannoni S.J."/>
        </authorList>
    </citation>
    <scope>NUCLEOTIDE SEQUENCE [LARGE SCALE GENOMIC DNA]</scope>
    <source>
        <strain evidence="2">DSM 26914 / JCM 13377 / KCTC 12554 / HTCC2601</strain>
    </source>
</reference>
<dbReference type="HOGENOM" id="CLU_3346987_0_0_5"/>
<accession>Q0FLY9</accession>
<dbReference type="AlphaFoldDB" id="Q0FLY9"/>
<gene>
    <name evidence="1" type="ORF">R2601_10279</name>
</gene>
<protein>
    <submittedName>
        <fullName evidence="1">Uncharacterized protein</fullName>
    </submittedName>
</protein>
<sequence length="37" mass="4290">MPSVQRLEKTADLFTPPDIPTLEFWKGHVAFVDIFEN</sequence>
<name>Q0FLY9_SALBH</name>
<dbReference type="Proteomes" id="UP000006230">
    <property type="component" value="Unassembled WGS sequence"/>
</dbReference>